<dbReference type="EMBL" id="CP047418">
    <property type="protein sequence ID" value="QLL77657.1"/>
    <property type="molecule type" value="Genomic_DNA"/>
</dbReference>
<protein>
    <recommendedName>
        <fullName evidence="3">Phage tail assembly protein</fullName>
    </recommendedName>
</protein>
<reference evidence="1 2" key="1">
    <citation type="submission" date="2020-01" db="EMBL/GenBank/DDBJ databases">
        <title>Complete and circular genome sequences of six lactobacillus isolates from horses.</title>
        <authorList>
            <person name="Hassan H.M."/>
        </authorList>
    </citation>
    <scope>NUCLEOTIDE SEQUENCE [LARGE SCALE GENOMIC DNA]</scope>
    <source>
        <strain evidence="1 2">1A</strain>
    </source>
</reference>
<accession>A0A7H9EK44</accession>
<dbReference type="Proteomes" id="UP000510886">
    <property type="component" value="Chromosome"/>
</dbReference>
<evidence type="ECO:0008006" key="3">
    <source>
        <dbReference type="Google" id="ProtNLM"/>
    </source>
</evidence>
<name>A0A7H9EK44_9LACO</name>
<dbReference type="KEGG" id="lsw:GTO87_03005"/>
<evidence type="ECO:0000313" key="2">
    <source>
        <dbReference type="Proteomes" id="UP000510886"/>
    </source>
</evidence>
<organism evidence="1 2">
    <name type="scientific">Ligilactobacillus saerimneri</name>
    <dbReference type="NCBI Taxonomy" id="228229"/>
    <lineage>
        <taxon>Bacteria</taxon>
        <taxon>Bacillati</taxon>
        <taxon>Bacillota</taxon>
        <taxon>Bacilli</taxon>
        <taxon>Lactobacillales</taxon>
        <taxon>Lactobacillaceae</taxon>
        <taxon>Ligilactobacillus</taxon>
    </lineage>
</organism>
<dbReference type="AlphaFoldDB" id="A0A7H9EK44"/>
<proteinExistence type="predicted"/>
<sequence length="99" mass="11259">MIELKYTDFDGNEKTLKVEKISTWTVLKGMQRLKNQANMSVGEYIETEIEFMAETLGVDKQEFAESLPFDQFKIVDNAFWNQLMGDDADGSPEALAAKN</sequence>
<dbReference type="RefSeq" id="WP_180849474.1">
    <property type="nucleotide sequence ID" value="NZ_CP047418.1"/>
</dbReference>
<evidence type="ECO:0000313" key="1">
    <source>
        <dbReference type="EMBL" id="QLL77657.1"/>
    </source>
</evidence>
<gene>
    <name evidence="1" type="ORF">GTO87_03005</name>
</gene>